<dbReference type="InterPro" id="IPR051321">
    <property type="entry name" value="PHA/PHB_synthase"/>
</dbReference>
<dbReference type="Proteomes" id="UP001589833">
    <property type="component" value="Unassembled WGS sequence"/>
</dbReference>
<evidence type="ECO:0000313" key="3">
    <source>
        <dbReference type="Proteomes" id="UP001589833"/>
    </source>
</evidence>
<dbReference type="InterPro" id="IPR000073">
    <property type="entry name" value="AB_hydrolase_1"/>
</dbReference>
<name>A0ABV6NNW5_9BACI</name>
<evidence type="ECO:0000313" key="2">
    <source>
        <dbReference type="EMBL" id="MFC0562469.1"/>
    </source>
</evidence>
<comment type="caution">
    <text evidence="2">The sequence shown here is derived from an EMBL/GenBank/DDBJ whole genome shotgun (WGS) entry which is preliminary data.</text>
</comment>
<keyword evidence="3" id="KW-1185">Reference proteome</keyword>
<organism evidence="2 3">
    <name type="scientific">Halalkalibacter alkalisediminis</name>
    <dbReference type="NCBI Taxonomy" id="935616"/>
    <lineage>
        <taxon>Bacteria</taxon>
        <taxon>Bacillati</taxon>
        <taxon>Bacillota</taxon>
        <taxon>Bacilli</taxon>
        <taxon>Bacillales</taxon>
        <taxon>Bacillaceae</taxon>
        <taxon>Halalkalibacter</taxon>
    </lineage>
</organism>
<dbReference type="InterPro" id="IPR029058">
    <property type="entry name" value="AB_hydrolase_fold"/>
</dbReference>
<dbReference type="Gene3D" id="3.40.50.1820">
    <property type="entry name" value="alpha/beta hydrolase"/>
    <property type="match status" value="1"/>
</dbReference>
<dbReference type="PANTHER" id="PTHR36837">
    <property type="entry name" value="POLY(3-HYDROXYALKANOATE) POLYMERASE SUBUNIT PHAC"/>
    <property type="match status" value="1"/>
</dbReference>
<gene>
    <name evidence="2" type="ORF">ACFFH4_26945</name>
</gene>
<protein>
    <submittedName>
        <fullName evidence="2">Alpha/beta fold hydrolase</fullName>
    </submittedName>
</protein>
<reference evidence="2 3" key="1">
    <citation type="submission" date="2024-09" db="EMBL/GenBank/DDBJ databases">
        <authorList>
            <person name="Sun Q."/>
            <person name="Mori K."/>
        </authorList>
    </citation>
    <scope>NUCLEOTIDE SEQUENCE [LARGE SCALE GENOMIC DNA]</scope>
    <source>
        <strain evidence="2 3">NCAIM B.02301</strain>
    </source>
</reference>
<dbReference type="PANTHER" id="PTHR36837:SF2">
    <property type="entry name" value="POLY(3-HYDROXYALKANOATE) POLYMERASE SUBUNIT PHAC"/>
    <property type="match status" value="1"/>
</dbReference>
<dbReference type="RefSeq" id="WP_273844668.1">
    <property type="nucleotide sequence ID" value="NZ_JAQQWT010000010.1"/>
</dbReference>
<feature type="domain" description="AB hydrolase-1" evidence="1">
    <location>
        <begin position="68"/>
        <end position="168"/>
    </location>
</feature>
<proteinExistence type="predicted"/>
<dbReference type="Pfam" id="PF00561">
    <property type="entry name" value="Abhydrolase_1"/>
    <property type="match status" value="1"/>
</dbReference>
<accession>A0ABV6NNW5</accession>
<dbReference type="GO" id="GO:0016787">
    <property type="term" value="F:hydrolase activity"/>
    <property type="evidence" value="ECO:0007669"/>
    <property type="project" value="UniProtKB-KW"/>
</dbReference>
<sequence>MRRIDTLKGKEVSNCSLDHRTELKVGQTPKELVWRKKKAVLWYYPTTQKKYKTPLFLVYSLINEAYILDLYPGMSMIEAFLKEGYDVYLLDFGKPGYEDKDLTLDDYIMKYIRREVVRALDHSGVCNLTMIGFCLGGTLATIYTAVATKEVKNLVLIAAPIDFEHSPVLKSWVKSLRRNELFADDLIDQYGVIPAKVV</sequence>
<dbReference type="SUPFAM" id="SSF53474">
    <property type="entry name" value="alpha/beta-Hydrolases"/>
    <property type="match status" value="1"/>
</dbReference>
<dbReference type="EMBL" id="JBHLTR010000131">
    <property type="protein sequence ID" value="MFC0562469.1"/>
    <property type="molecule type" value="Genomic_DNA"/>
</dbReference>
<evidence type="ECO:0000259" key="1">
    <source>
        <dbReference type="Pfam" id="PF00561"/>
    </source>
</evidence>
<keyword evidence="2" id="KW-0378">Hydrolase</keyword>